<dbReference type="GO" id="GO:0016887">
    <property type="term" value="F:ATP hydrolysis activity"/>
    <property type="evidence" value="ECO:0007669"/>
    <property type="project" value="InterPro"/>
</dbReference>
<comment type="caution">
    <text evidence="4">The sequence shown here is derived from an EMBL/GenBank/DDBJ whole genome shotgun (WGS) entry which is preliminary data.</text>
</comment>
<dbReference type="NCBIfam" id="NF040713">
    <property type="entry name" value="ZapE"/>
    <property type="match status" value="1"/>
</dbReference>
<dbReference type="EMBL" id="JATAAI010000006">
    <property type="protein sequence ID" value="KAK1745269.1"/>
    <property type="molecule type" value="Genomic_DNA"/>
</dbReference>
<evidence type="ECO:0000256" key="2">
    <source>
        <dbReference type="ARBA" id="ARBA00022741"/>
    </source>
</evidence>
<dbReference type="EC" id="3.6.4.7" evidence="4"/>
<comment type="similarity">
    <text evidence="1">Belongs to the AFG1 ATPase family.</text>
</comment>
<keyword evidence="2" id="KW-0547">Nucleotide-binding</keyword>
<keyword evidence="5" id="KW-1185">Reference proteome</keyword>
<evidence type="ECO:0000313" key="5">
    <source>
        <dbReference type="Proteomes" id="UP001224775"/>
    </source>
</evidence>
<dbReference type="PANTHER" id="PTHR12169:SF6">
    <property type="entry name" value="AFG1-LIKE ATPASE"/>
    <property type="match status" value="1"/>
</dbReference>
<feature type="non-terminal residue" evidence="4">
    <location>
        <position position="1"/>
    </location>
</feature>
<evidence type="ECO:0000313" key="4">
    <source>
        <dbReference type="EMBL" id="KAK1745269.1"/>
    </source>
</evidence>
<keyword evidence="3" id="KW-0067">ATP-binding</keyword>
<dbReference type="Proteomes" id="UP001224775">
    <property type="component" value="Unassembled WGS sequence"/>
</dbReference>
<name>A0AAD8YEY4_9STRA</name>
<dbReference type="PANTHER" id="PTHR12169">
    <property type="entry name" value="ATPASE N2B"/>
    <property type="match status" value="1"/>
</dbReference>
<proteinExistence type="inferred from homology"/>
<dbReference type="GO" id="GO:0005524">
    <property type="term" value="F:ATP binding"/>
    <property type="evidence" value="ECO:0007669"/>
    <property type="project" value="UniProtKB-KW"/>
</dbReference>
<dbReference type="Pfam" id="PF03969">
    <property type="entry name" value="AFG1_ATPase"/>
    <property type="match status" value="1"/>
</dbReference>
<organism evidence="4 5">
    <name type="scientific">Skeletonema marinoi</name>
    <dbReference type="NCBI Taxonomy" id="267567"/>
    <lineage>
        <taxon>Eukaryota</taxon>
        <taxon>Sar</taxon>
        <taxon>Stramenopiles</taxon>
        <taxon>Ochrophyta</taxon>
        <taxon>Bacillariophyta</taxon>
        <taxon>Coscinodiscophyceae</taxon>
        <taxon>Thalassiosirophycidae</taxon>
        <taxon>Thalassiosirales</taxon>
        <taxon>Skeletonemataceae</taxon>
        <taxon>Skeletonema</taxon>
        <taxon>Skeletonema marinoi-dohrnii complex</taxon>
    </lineage>
</organism>
<dbReference type="InterPro" id="IPR027417">
    <property type="entry name" value="P-loop_NTPase"/>
</dbReference>
<sequence length="352" mass="40158">SNAELNTNEEPPSISIQVPRGFYIHGPVGTGKSMMLNVFYEHAPTHKKRRLHFHSFLLDEHGRSYHVDTDKSRNPIIRIAQQVSEEITLLCIDEFQVTDIADAMILNQFFGELWRQGVIVAATSNRPPDALYEGGLNREYFLPFIDLMKKYCVVHHLVDRNNLGDTDKTSIDYRRVRSGVNDDESNNHEKYPSTTNEQPMQLQVNFKRTMAVHRSHSDIIARFTFEELCTTELGSSDYSAIANHFQIVMLENIPHLNLKYPDRARRFITLIDELYEAECCLVCSAVDVPDRLFIGNSSEEDSGTDSDKSTTANDNGTALSSLASVRELSFAFRRAASRVLEMSSKSWWDEKL</sequence>
<gene>
    <name evidence="4" type="ORF">QTG54_004560</name>
</gene>
<dbReference type="SUPFAM" id="SSF52540">
    <property type="entry name" value="P-loop containing nucleoside triphosphate hydrolases"/>
    <property type="match status" value="1"/>
</dbReference>
<keyword evidence="4" id="KW-0378">Hydrolase</keyword>
<dbReference type="InterPro" id="IPR005654">
    <property type="entry name" value="ATPase_AFG1-like"/>
</dbReference>
<reference evidence="4" key="1">
    <citation type="submission" date="2023-06" db="EMBL/GenBank/DDBJ databases">
        <title>Survivors Of The Sea: Transcriptome response of Skeletonema marinoi to long-term dormancy.</title>
        <authorList>
            <person name="Pinder M.I.M."/>
            <person name="Kourtchenko O."/>
            <person name="Robertson E.K."/>
            <person name="Larsson T."/>
            <person name="Maumus F."/>
            <person name="Osuna-Cruz C.M."/>
            <person name="Vancaester E."/>
            <person name="Stenow R."/>
            <person name="Vandepoele K."/>
            <person name="Ploug H."/>
            <person name="Bruchert V."/>
            <person name="Godhe A."/>
            <person name="Topel M."/>
        </authorList>
    </citation>
    <scope>NUCLEOTIDE SEQUENCE</scope>
    <source>
        <strain evidence="4">R05AC</strain>
    </source>
</reference>
<dbReference type="GO" id="GO:0005739">
    <property type="term" value="C:mitochondrion"/>
    <property type="evidence" value="ECO:0007669"/>
    <property type="project" value="TreeGrafter"/>
</dbReference>
<accession>A0AAD8YEY4</accession>
<evidence type="ECO:0000256" key="1">
    <source>
        <dbReference type="ARBA" id="ARBA00010322"/>
    </source>
</evidence>
<protein>
    <submittedName>
        <fullName evidence="4">AFG1-like ATPase</fullName>
        <ecNumber evidence="4">3.6.4.7</ecNumber>
    </submittedName>
</protein>
<dbReference type="AlphaFoldDB" id="A0AAD8YEY4"/>
<evidence type="ECO:0000256" key="3">
    <source>
        <dbReference type="ARBA" id="ARBA00022840"/>
    </source>
</evidence>
<dbReference type="Gene3D" id="3.40.50.300">
    <property type="entry name" value="P-loop containing nucleotide triphosphate hydrolases"/>
    <property type="match status" value="1"/>
</dbReference>